<dbReference type="STRING" id="1801663.A2175_00955"/>
<accession>A0A1G2DZ53</accession>
<proteinExistence type="predicted"/>
<evidence type="ECO:0000256" key="1">
    <source>
        <dbReference type="SAM" id="Phobius"/>
    </source>
</evidence>
<keyword evidence="1" id="KW-1133">Transmembrane helix</keyword>
<feature type="transmembrane region" description="Helical" evidence="1">
    <location>
        <begin position="336"/>
        <end position="357"/>
    </location>
</feature>
<feature type="transmembrane region" description="Helical" evidence="1">
    <location>
        <begin position="397"/>
        <end position="421"/>
    </location>
</feature>
<protein>
    <submittedName>
        <fullName evidence="2">Uncharacterized protein</fullName>
    </submittedName>
</protein>
<evidence type="ECO:0000313" key="2">
    <source>
        <dbReference type="EMBL" id="OGZ18829.1"/>
    </source>
</evidence>
<sequence length="528" mass="62303">MREISQTTKILTQKYKSWYQSLQRKENIPTIHVDEVASKVAAFYEKIRGVVDWREEHLMRRVAIERILKRRMFLQKNGDELASPFVSELIRGGYFPNDKIEETKIGLVKNLLNKYIFILNNSPSPPAEKAKIRLYDWLLSIAACEVEEILDPPRRERALIEYMEALMKERIAAPPEISETEKDAQISIAIQRALFKLDRSIIGYHLLKKRYQNWLELPPASLEEVAKNIYLIWDGIEKDLKHRLSEKFYRICERYDTPYLILGDVLSSNPLESEEKIKEPEVLEGLVREYYRKRAYQLKSRIRRAAFFSTISIFLTKMLLAFAIEIPYDKYVTNEFSYQTLGLNILIPPLLMFLLIFTIRPPRKSNLELVMMETMKIVYAGERQDTYTIKIPKKRGIVLNIIITLFYLAMFIVSFGSIWWGLTQLNFGILSRIIFLVFFTLICFAGVKIRERSKELLVETEKEGFLSFLMDSLSLPYVRMGKWLSGQWVKYNIVVVILISIVDMPFTIFVEFLEQWRYFLKEKKEEIH</sequence>
<reference evidence="2 3" key="1">
    <citation type="journal article" date="2016" name="Nat. Commun.">
        <title>Thousands of microbial genomes shed light on interconnected biogeochemical processes in an aquifer system.</title>
        <authorList>
            <person name="Anantharaman K."/>
            <person name="Brown C.T."/>
            <person name="Hug L.A."/>
            <person name="Sharon I."/>
            <person name="Castelle C.J."/>
            <person name="Probst A.J."/>
            <person name="Thomas B.C."/>
            <person name="Singh A."/>
            <person name="Wilkins M.J."/>
            <person name="Karaoz U."/>
            <person name="Brodie E.L."/>
            <person name="Williams K.H."/>
            <person name="Hubbard S.S."/>
            <person name="Banfield J.F."/>
        </authorList>
    </citation>
    <scope>NUCLEOTIDE SEQUENCE [LARGE SCALE GENOMIC DNA]</scope>
</reference>
<evidence type="ECO:0000313" key="3">
    <source>
        <dbReference type="Proteomes" id="UP000176755"/>
    </source>
</evidence>
<dbReference type="EMBL" id="MHLY01000007">
    <property type="protein sequence ID" value="OGZ18829.1"/>
    <property type="molecule type" value="Genomic_DNA"/>
</dbReference>
<name>A0A1G2DZ53_9BACT</name>
<organism evidence="2 3">
    <name type="scientific">Candidatus Nealsonbacteria bacterium RBG_13_42_11</name>
    <dbReference type="NCBI Taxonomy" id="1801663"/>
    <lineage>
        <taxon>Bacteria</taxon>
        <taxon>Candidatus Nealsoniibacteriota</taxon>
    </lineage>
</organism>
<feature type="transmembrane region" description="Helical" evidence="1">
    <location>
        <begin position="427"/>
        <end position="447"/>
    </location>
</feature>
<dbReference type="AlphaFoldDB" id="A0A1G2DZ53"/>
<gene>
    <name evidence="2" type="ORF">A2175_00955</name>
</gene>
<feature type="transmembrane region" description="Helical" evidence="1">
    <location>
        <begin position="302"/>
        <end position="324"/>
    </location>
</feature>
<feature type="transmembrane region" description="Helical" evidence="1">
    <location>
        <begin position="489"/>
        <end position="510"/>
    </location>
</feature>
<dbReference type="Proteomes" id="UP000176755">
    <property type="component" value="Unassembled WGS sequence"/>
</dbReference>
<keyword evidence="1" id="KW-0472">Membrane</keyword>
<keyword evidence="1" id="KW-0812">Transmembrane</keyword>
<comment type="caution">
    <text evidence="2">The sequence shown here is derived from an EMBL/GenBank/DDBJ whole genome shotgun (WGS) entry which is preliminary data.</text>
</comment>